<evidence type="ECO:0000313" key="3">
    <source>
        <dbReference type="EMBL" id="KAF4677487.1"/>
    </source>
</evidence>
<evidence type="ECO:0000313" key="4">
    <source>
        <dbReference type="Proteomes" id="UP000591131"/>
    </source>
</evidence>
<feature type="domain" description="RWD" evidence="2">
    <location>
        <begin position="11"/>
        <end position="126"/>
    </location>
</feature>
<dbReference type="EMBL" id="JAAPAO010000013">
    <property type="protein sequence ID" value="KAF4677487.1"/>
    <property type="molecule type" value="Genomic_DNA"/>
</dbReference>
<evidence type="ECO:0000259" key="2">
    <source>
        <dbReference type="PROSITE" id="PS50908"/>
    </source>
</evidence>
<accession>A0A7J6N1L3</accession>
<dbReference type="Pfam" id="PF06544">
    <property type="entry name" value="Prp3_C"/>
    <property type="match status" value="1"/>
</dbReference>
<name>A0A7J6N1L3_PERCH</name>
<keyword evidence="4" id="KW-1185">Reference proteome</keyword>
<dbReference type="OrthoDB" id="432412at2759"/>
<comment type="caution">
    <text evidence="3">The sequence shown here is derived from an EMBL/GenBank/DDBJ whole genome shotgun (WGS) entry which is preliminary data.</text>
</comment>
<gene>
    <name evidence="3" type="ORF">FOL47_001302</name>
</gene>
<dbReference type="PANTHER" id="PTHR15955:SF8">
    <property type="entry name" value="RWD DOMAIN-CONTAINING PROTEIN 2B-RELATED"/>
    <property type="match status" value="1"/>
</dbReference>
<dbReference type="CDD" id="cd24163">
    <property type="entry name" value="RWDD2_C"/>
    <property type="match status" value="1"/>
</dbReference>
<organism evidence="3 4">
    <name type="scientific">Perkinsus chesapeaki</name>
    <name type="common">Clam parasite</name>
    <name type="synonym">Perkinsus andrewsi</name>
    <dbReference type="NCBI Taxonomy" id="330153"/>
    <lineage>
        <taxon>Eukaryota</taxon>
        <taxon>Sar</taxon>
        <taxon>Alveolata</taxon>
        <taxon>Perkinsozoa</taxon>
        <taxon>Perkinsea</taxon>
        <taxon>Perkinsida</taxon>
        <taxon>Perkinsidae</taxon>
        <taxon>Perkinsus</taxon>
    </lineage>
</organism>
<dbReference type="InterPro" id="IPR059181">
    <property type="entry name" value="RWDD2A-B_C"/>
</dbReference>
<dbReference type="InterPro" id="IPR017359">
    <property type="entry name" value="Phi-like"/>
</dbReference>
<evidence type="ECO:0000256" key="1">
    <source>
        <dbReference type="SAM" id="MobiDB-lite"/>
    </source>
</evidence>
<dbReference type="PANTHER" id="PTHR15955">
    <property type="entry name" value="RWD DOMAIN CONTAINING PROTEIN 2"/>
    <property type="match status" value="1"/>
</dbReference>
<dbReference type="PROSITE" id="PS50908">
    <property type="entry name" value="RWD"/>
    <property type="match status" value="1"/>
</dbReference>
<feature type="compositionally biased region" description="Basic and acidic residues" evidence="1">
    <location>
        <begin position="302"/>
        <end position="312"/>
    </location>
</feature>
<sequence length="312" mass="35573">MRSTCLDQQFDEADALESVYGQDEGFMWLHKPESSEDGEPAYAVTVHSSGTMESTATIMFTLPAGYPTSGGVLPEIVAVEASETVKRKLRKIEDTVAAEVRRQLKEGYEFPILAALAPIPDLLHQYEEEWADMEAERKKEEAEEDYAWAAHLAVAEKKYEMRRGPPVLGRRMIYSHHIWSPVKRKYILEWARALRLGGMSKLGYPGCILVEGDERDCAEFVNLVTRLRWKYIAVRGEEQVPVPPGRTLDDMRALPLSFIEYGWDDMDKVAARCREAGLEELFLTCMKIYGGKKSKDKKARTKSTDEKKEKKR</sequence>
<dbReference type="InterPro" id="IPR006575">
    <property type="entry name" value="RWD_dom"/>
</dbReference>
<feature type="region of interest" description="Disordered" evidence="1">
    <location>
        <begin position="292"/>
        <end position="312"/>
    </location>
</feature>
<dbReference type="AlphaFoldDB" id="A0A7J6N1L3"/>
<protein>
    <recommendedName>
        <fullName evidence="2">RWD domain-containing protein</fullName>
    </recommendedName>
</protein>
<dbReference type="InterPro" id="IPR010541">
    <property type="entry name" value="Prp3_C"/>
</dbReference>
<dbReference type="Proteomes" id="UP000591131">
    <property type="component" value="Unassembled WGS sequence"/>
</dbReference>
<dbReference type="Gene3D" id="3.10.110.10">
    <property type="entry name" value="Ubiquitin Conjugating Enzyme"/>
    <property type="match status" value="1"/>
</dbReference>
<reference evidence="3 4" key="1">
    <citation type="submission" date="2020-04" db="EMBL/GenBank/DDBJ databases">
        <title>Perkinsus chesapeaki whole genome sequence.</title>
        <authorList>
            <person name="Bogema D.R."/>
        </authorList>
    </citation>
    <scope>NUCLEOTIDE SEQUENCE [LARGE SCALE GENOMIC DNA]</scope>
    <source>
        <strain evidence="3">ATCC PRA-425</strain>
    </source>
</reference>
<feature type="compositionally biased region" description="Basic residues" evidence="1">
    <location>
        <begin position="292"/>
        <end position="301"/>
    </location>
</feature>
<dbReference type="InterPro" id="IPR016135">
    <property type="entry name" value="UBQ-conjugating_enzyme/RWD"/>
</dbReference>
<proteinExistence type="predicted"/>
<dbReference type="SUPFAM" id="SSF54495">
    <property type="entry name" value="UBC-like"/>
    <property type="match status" value="1"/>
</dbReference>